<dbReference type="RefSeq" id="WP_274261964.1">
    <property type="nucleotide sequence ID" value="NZ_CP117884.1"/>
</dbReference>
<evidence type="ECO:0000313" key="4">
    <source>
        <dbReference type="EMBL" id="WDF83661.1"/>
    </source>
</evidence>
<dbReference type="InterPro" id="IPR050624">
    <property type="entry name" value="HTH-type_Tx_Regulator"/>
</dbReference>
<dbReference type="Proteomes" id="UP001220377">
    <property type="component" value="Chromosome"/>
</dbReference>
<dbReference type="PANTHER" id="PTHR43479">
    <property type="entry name" value="ACREF/ENVCD OPERON REPRESSOR-RELATED"/>
    <property type="match status" value="1"/>
</dbReference>
<feature type="DNA-binding region" description="H-T-H motif" evidence="2">
    <location>
        <begin position="35"/>
        <end position="54"/>
    </location>
</feature>
<evidence type="ECO:0000256" key="2">
    <source>
        <dbReference type="PROSITE-ProRule" id="PRU00335"/>
    </source>
</evidence>
<proteinExistence type="predicted"/>
<protein>
    <submittedName>
        <fullName evidence="4">TetR/AcrR family transcriptional regulator</fullName>
    </submittedName>
</protein>
<sequence>MAEKQHRQTDARIKKTRTRLRRAYFAMIEDGARTSVAAIADTAGVTRGTFYQHFADKEDFLQQIVSDSISDFLGNAIHTRQGSTDVARMNLRVALEELVRPDNGFTLLFKDINDETFTIELTDALDAAINRYLEASHISAPADAPFKQNDVIDVIGATIVHVFRGWVFTQPHRRNASTTEALIKQMSEAETLGEFDMTNFFY</sequence>
<name>A0ABY7WXC6_9LACO</name>
<organism evidence="4 5">
    <name type="scientific">Lacticaseibacillus pabuli</name>
    <dbReference type="NCBI Taxonomy" id="3025672"/>
    <lineage>
        <taxon>Bacteria</taxon>
        <taxon>Bacillati</taxon>
        <taxon>Bacillota</taxon>
        <taxon>Bacilli</taxon>
        <taxon>Lactobacillales</taxon>
        <taxon>Lactobacillaceae</taxon>
        <taxon>Lacticaseibacillus</taxon>
    </lineage>
</organism>
<reference evidence="4 5" key="1">
    <citation type="submission" date="2023-02" db="EMBL/GenBank/DDBJ databases">
        <title>Genome sequence of Lacticaseibacillus sp. KACC 23028.</title>
        <authorList>
            <person name="Kim S."/>
            <person name="Heo J."/>
            <person name="Kwon S.-W."/>
        </authorList>
    </citation>
    <scope>NUCLEOTIDE SEQUENCE [LARGE SCALE GENOMIC DNA]</scope>
    <source>
        <strain evidence="4 5">KACC 23028</strain>
    </source>
</reference>
<dbReference type="InterPro" id="IPR009057">
    <property type="entry name" value="Homeodomain-like_sf"/>
</dbReference>
<dbReference type="Gene3D" id="1.10.357.10">
    <property type="entry name" value="Tetracycline Repressor, domain 2"/>
    <property type="match status" value="1"/>
</dbReference>
<dbReference type="InterPro" id="IPR001647">
    <property type="entry name" value="HTH_TetR"/>
</dbReference>
<dbReference type="EMBL" id="CP117884">
    <property type="protein sequence ID" value="WDF83661.1"/>
    <property type="molecule type" value="Genomic_DNA"/>
</dbReference>
<evidence type="ECO:0000313" key="5">
    <source>
        <dbReference type="Proteomes" id="UP001220377"/>
    </source>
</evidence>
<keyword evidence="1 2" id="KW-0238">DNA-binding</keyword>
<gene>
    <name evidence="4" type="ORF">PQ472_05340</name>
</gene>
<evidence type="ECO:0000256" key="1">
    <source>
        <dbReference type="ARBA" id="ARBA00023125"/>
    </source>
</evidence>
<keyword evidence="5" id="KW-1185">Reference proteome</keyword>
<dbReference type="PANTHER" id="PTHR43479:SF11">
    <property type="entry name" value="ACREF_ENVCD OPERON REPRESSOR-RELATED"/>
    <property type="match status" value="1"/>
</dbReference>
<accession>A0ABY7WXC6</accession>
<dbReference type="SUPFAM" id="SSF46689">
    <property type="entry name" value="Homeodomain-like"/>
    <property type="match status" value="1"/>
</dbReference>
<dbReference type="PROSITE" id="PS50977">
    <property type="entry name" value="HTH_TETR_2"/>
    <property type="match status" value="1"/>
</dbReference>
<dbReference type="Pfam" id="PF00440">
    <property type="entry name" value="TetR_N"/>
    <property type="match status" value="1"/>
</dbReference>
<feature type="domain" description="HTH tetR-type" evidence="3">
    <location>
        <begin position="14"/>
        <end position="72"/>
    </location>
</feature>
<evidence type="ECO:0000259" key="3">
    <source>
        <dbReference type="PROSITE" id="PS50977"/>
    </source>
</evidence>